<gene>
    <name evidence="3" type="ORF">PCOAH_00006790</name>
</gene>
<feature type="transmembrane region" description="Helical" evidence="2">
    <location>
        <begin position="541"/>
        <end position="558"/>
    </location>
</feature>
<proteinExistence type="predicted"/>
<dbReference type="VEuPathDB" id="PlasmoDB:PCOAH_00006790"/>
<feature type="compositionally biased region" description="Basic residues" evidence="1">
    <location>
        <begin position="53"/>
        <end position="64"/>
    </location>
</feature>
<evidence type="ECO:0000256" key="2">
    <source>
        <dbReference type="SAM" id="Phobius"/>
    </source>
</evidence>
<feature type="transmembrane region" description="Helical" evidence="2">
    <location>
        <begin position="508"/>
        <end position="529"/>
    </location>
</feature>
<feature type="compositionally biased region" description="Basic residues" evidence="1">
    <location>
        <begin position="20"/>
        <end position="29"/>
    </location>
</feature>
<feature type="compositionally biased region" description="Basic and acidic residues" evidence="1">
    <location>
        <begin position="1"/>
        <end position="19"/>
    </location>
</feature>
<feature type="compositionally biased region" description="Basic and acidic residues" evidence="1">
    <location>
        <begin position="209"/>
        <end position="223"/>
    </location>
</feature>
<protein>
    <submittedName>
        <fullName evidence="3">Uncharacterized protein</fullName>
    </submittedName>
</protein>
<feature type="compositionally biased region" description="Basic and acidic residues" evidence="1">
    <location>
        <begin position="135"/>
        <end position="149"/>
    </location>
</feature>
<feature type="compositionally biased region" description="Basic and acidic residues" evidence="1">
    <location>
        <begin position="65"/>
        <end position="85"/>
    </location>
</feature>
<dbReference type="RefSeq" id="XP_019913281.1">
    <property type="nucleotide sequence ID" value="XM_020057489.1"/>
</dbReference>
<organism evidence="3 4">
    <name type="scientific">Plasmodium coatneyi</name>
    <dbReference type="NCBI Taxonomy" id="208452"/>
    <lineage>
        <taxon>Eukaryota</taxon>
        <taxon>Sar</taxon>
        <taxon>Alveolata</taxon>
        <taxon>Apicomplexa</taxon>
        <taxon>Aconoidasida</taxon>
        <taxon>Haemosporida</taxon>
        <taxon>Plasmodiidae</taxon>
        <taxon>Plasmodium</taxon>
    </lineage>
</organism>
<feature type="compositionally biased region" description="Basic and acidic residues" evidence="1">
    <location>
        <begin position="483"/>
        <end position="497"/>
    </location>
</feature>
<reference evidence="4" key="1">
    <citation type="submission" date="2016-06" db="EMBL/GenBank/DDBJ databases">
        <title>First high quality genome sequence of Plasmodium coatneyi using continuous long reads from single molecule, real-time sequencing.</title>
        <authorList>
            <person name="Chien J.-T."/>
            <person name="Pakala S.B."/>
            <person name="Geraldo J.A."/>
            <person name="Lapp S.A."/>
            <person name="Barnwell J.W."/>
            <person name="Kissinger J.C."/>
            <person name="Galinski M.R."/>
            <person name="Humphrey J.C."/>
        </authorList>
    </citation>
    <scope>NUCLEOTIDE SEQUENCE [LARGE SCALE GENOMIC DNA]</scope>
    <source>
        <strain evidence="4">Hackeri</strain>
    </source>
</reference>
<keyword evidence="2" id="KW-1133">Transmembrane helix</keyword>
<dbReference type="OrthoDB" id="365900at2759"/>
<keyword evidence="2" id="KW-0812">Transmembrane</keyword>
<feature type="compositionally biased region" description="Polar residues" evidence="1">
    <location>
        <begin position="191"/>
        <end position="201"/>
    </location>
</feature>
<name>A0A1B1DUW6_9APIC</name>
<evidence type="ECO:0000313" key="3">
    <source>
        <dbReference type="EMBL" id="ANQ06586.1"/>
    </source>
</evidence>
<evidence type="ECO:0000256" key="1">
    <source>
        <dbReference type="SAM" id="MobiDB-lite"/>
    </source>
</evidence>
<feature type="compositionally biased region" description="Polar residues" evidence="1">
    <location>
        <begin position="410"/>
        <end position="428"/>
    </location>
</feature>
<accession>A0A1B1DUW6</accession>
<feature type="region of interest" description="Disordered" evidence="1">
    <location>
        <begin position="475"/>
        <end position="500"/>
    </location>
</feature>
<dbReference type="Proteomes" id="UP000092716">
    <property type="component" value="Chromosome 4"/>
</dbReference>
<feature type="region of interest" description="Disordered" evidence="1">
    <location>
        <begin position="1"/>
        <end position="271"/>
    </location>
</feature>
<evidence type="ECO:0000313" key="4">
    <source>
        <dbReference type="Proteomes" id="UP000092716"/>
    </source>
</evidence>
<feature type="compositionally biased region" description="Basic residues" evidence="1">
    <location>
        <begin position="113"/>
        <end position="128"/>
    </location>
</feature>
<sequence length="807" mass="91877">MDDSSQREGNEDTFENEKKEKKKKKKKQHTYSVIKEVNYSQNEDDTSVEIPSKKKKRELTKKKVHIEDVQRVGEFKGDVSSDEWGRNSWVQDGQDPEPKGCMNSQKRDFGRLLKIRGVKRRKREKHSNHSSNGGSHDDDSQSSDSDHEIVPLQGQRRNGEQDATTAPPLHLHAKETPRRSRRKDAPFNMVHSPQMSNSPRNGNYEDWPEEHHRSSDDHGDRNGSVKTGLPVVDHIYNVRSDDMHDVSSDDPPDMSSADSHDVSSADLPSASSSEANIFSKLIYRIKNVFADRRGDPITDENIVDSDICELTIVGSNGIDPSGPNNIVHVVEDEDTFIMQGHSTSQTGGGENREIAYPHGRTHTNEMICLNGLNPNDLLNSSIPINSNRPEINEIFSNVENGTIIMERPDSGTNGTTSDQDAAQHSTGSDPGGRTHRFSYRNVFQKIVTYVKENISYVKEKIKTYWLERVREANTQLTTPHQTTNERQETNEPALHTEDENDDPSCLQVLFFLGLVCKFPILWIIGSIIFCITPSEHKRTKMWSLVNTMFALFSLFYFISTSKFKVPRPVFSVLMESNTEENNNILPRGVLKNRENVVHSSVVLDGSSTSHWMGQNSHAVFPAEENSFLNWNFVSTQKPDTHVLLSSDVYKLLNRVQVTFLFGKGNAYPRTEVEKMKPFFHDLKEGLRPVPVERLTMTDQDVPEDFFGGGLRCERTKKYAPKQANEAETDKQKEKAKWYLFWKEDDNSKDNSSTGSESDIPLPVGEIFFFKNEYTCRVAFLYPKKTNPDEKEMPANFIQINKIIIKPF</sequence>
<keyword evidence="4" id="KW-1185">Reference proteome</keyword>
<dbReference type="KEGG" id="pcot:PCOAH_00006790"/>
<keyword evidence="2" id="KW-0472">Membrane</keyword>
<dbReference type="AlphaFoldDB" id="A0A1B1DUW6"/>
<dbReference type="GeneID" id="30907402"/>
<feature type="region of interest" description="Disordered" evidence="1">
    <location>
        <begin position="405"/>
        <end position="436"/>
    </location>
</feature>
<dbReference type="EMBL" id="CP016242">
    <property type="protein sequence ID" value="ANQ06586.1"/>
    <property type="molecule type" value="Genomic_DNA"/>
</dbReference>